<dbReference type="OrthoDB" id="144122at2"/>
<keyword evidence="4" id="KW-1185">Reference proteome</keyword>
<evidence type="ECO:0000256" key="1">
    <source>
        <dbReference type="SAM" id="MobiDB-lite"/>
    </source>
</evidence>
<protein>
    <submittedName>
        <fullName evidence="3">Ribonuclease D</fullName>
        <ecNumber evidence="3">3.1.13.5</ecNumber>
    </submittedName>
</protein>
<gene>
    <name evidence="3" type="ORF">CEPID_07240</name>
</gene>
<dbReference type="InterPro" id="IPR010997">
    <property type="entry name" value="HRDC-like_sf"/>
</dbReference>
<dbReference type="GO" id="GO:0033890">
    <property type="term" value="F:ribonuclease D activity"/>
    <property type="evidence" value="ECO:0007669"/>
    <property type="project" value="UniProtKB-EC"/>
</dbReference>
<dbReference type="PANTHER" id="PTHR47649">
    <property type="entry name" value="RIBONUCLEASE D"/>
    <property type="match status" value="1"/>
</dbReference>
<reference evidence="3 4" key="1">
    <citation type="submission" date="2015-05" db="EMBL/GenBank/DDBJ databases">
        <title>Complete genome sequence of Corynebacterium epidermidicanis DSM 45586, isolated from the skin of a dog suffering from pruritus.</title>
        <authorList>
            <person name="Ruckert C."/>
            <person name="Albersmeier A."/>
            <person name="Winkler A."/>
            <person name="Tauch A."/>
        </authorList>
    </citation>
    <scope>NUCLEOTIDE SEQUENCE [LARGE SCALE GENOMIC DNA]</scope>
    <source>
        <strain evidence="3 4">DSM 45586</strain>
    </source>
</reference>
<dbReference type="EC" id="3.1.13.5" evidence="3"/>
<sequence length="419" mass="46991">MDAHDEASPEPVRLDLPRDGLPSVGHTANDFRAAAHRLGAGRGPIALDTERASEFRFDDRAFLVQMRRQDTGTILLSPEHDRKAFELHVVPVLNECEWVLHAAASDLPALTDLGLVPNHLFDTELAARLAGFSHVNLGALVRELLHVDLAKGHSDENWSQWPLPDDWIAYAALDVEFLNDLAQALVEILDDQGKLGWAEEEFEYIAQQQYSLSHSDWRNLKGIGKLRTPAQLQVAHVLWQHREDLGRAYDTAPGRILSNRGLVELASAGEYTIANVSKILRTTRSRRHQQVPIARETKLSAPQWHNLIVSALAEPAHTWPKTLRPEADTPAPRSSWAREFPEAHAALNAVRALIDDLAQEVGTPAENLLQPAALRELIWHATVTHTISSRIELLEHMQRIGVRRWQIQLTAPLLERALF</sequence>
<dbReference type="InterPro" id="IPR044876">
    <property type="entry name" value="HRDC_dom_sf"/>
</dbReference>
<dbReference type="GO" id="GO:0008408">
    <property type="term" value="F:3'-5' exonuclease activity"/>
    <property type="evidence" value="ECO:0007669"/>
    <property type="project" value="InterPro"/>
</dbReference>
<dbReference type="Gene3D" id="3.30.420.10">
    <property type="entry name" value="Ribonuclease H-like superfamily/Ribonuclease H"/>
    <property type="match status" value="1"/>
</dbReference>
<evidence type="ECO:0000313" key="3">
    <source>
        <dbReference type="EMBL" id="AKK03299.1"/>
    </source>
</evidence>
<dbReference type="InterPro" id="IPR041605">
    <property type="entry name" value="Exo_C"/>
</dbReference>
<dbReference type="SMART" id="SM00474">
    <property type="entry name" value="35EXOc"/>
    <property type="match status" value="1"/>
</dbReference>
<dbReference type="EMBL" id="CP011541">
    <property type="protein sequence ID" value="AKK03299.1"/>
    <property type="molecule type" value="Genomic_DNA"/>
</dbReference>
<keyword evidence="3" id="KW-0378">Hydrolase</keyword>
<dbReference type="KEGG" id="cei:CEPID_07240"/>
<evidence type="ECO:0000259" key="2">
    <source>
        <dbReference type="SMART" id="SM00474"/>
    </source>
</evidence>
<dbReference type="InterPro" id="IPR012337">
    <property type="entry name" value="RNaseH-like_sf"/>
</dbReference>
<dbReference type="STRING" id="1050174.CEPID_07240"/>
<name>A0A0G3GQ70_9CORY</name>
<dbReference type="RefSeq" id="WP_047240354.1">
    <property type="nucleotide sequence ID" value="NZ_CP011541.1"/>
</dbReference>
<feature type="compositionally biased region" description="Basic and acidic residues" evidence="1">
    <location>
        <begin position="1"/>
        <end position="18"/>
    </location>
</feature>
<feature type="domain" description="3'-5' exonuclease" evidence="2">
    <location>
        <begin position="22"/>
        <end position="190"/>
    </location>
</feature>
<dbReference type="GO" id="GO:0000166">
    <property type="term" value="F:nucleotide binding"/>
    <property type="evidence" value="ECO:0007669"/>
    <property type="project" value="InterPro"/>
</dbReference>
<dbReference type="Gene3D" id="1.10.150.80">
    <property type="entry name" value="HRDC domain"/>
    <property type="match status" value="2"/>
</dbReference>
<dbReference type="GO" id="GO:0006139">
    <property type="term" value="P:nucleobase-containing compound metabolic process"/>
    <property type="evidence" value="ECO:0007669"/>
    <property type="project" value="InterPro"/>
</dbReference>
<dbReference type="SUPFAM" id="SSF47819">
    <property type="entry name" value="HRDC-like"/>
    <property type="match status" value="1"/>
</dbReference>
<dbReference type="GO" id="GO:0003676">
    <property type="term" value="F:nucleic acid binding"/>
    <property type="evidence" value="ECO:0007669"/>
    <property type="project" value="InterPro"/>
</dbReference>
<dbReference type="Proteomes" id="UP000035368">
    <property type="component" value="Chromosome"/>
</dbReference>
<evidence type="ECO:0000313" key="4">
    <source>
        <dbReference type="Proteomes" id="UP000035368"/>
    </source>
</evidence>
<dbReference type="InterPro" id="IPR036397">
    <property type="entry name" value="RNaseH_sf"/>
</dbReference>
<dbReference type="SUPFAM" id="SSF53098">
    <property type="entry name" value="Ribonuclease H-like"/>
    <property type="match status" value="1"/>
</dbReference>
<dbReference type="Pfam" id="PF18305">
    <property type="entry name" value="DNA_pol_A_exoN"/>
    <property type="match status" value="1"/>
</dbReference>
<dbReference type="AlphaFoldDB" id="A0A0G3GQ70"/>
<dbReference type="InterPro" id="IPR002562">
    <property type="entry name" value="3'-5'_exonuclease_dom"/>
</dbReference>
<accession>A0A0G3GQ70</accession>
<dbReference type="PANTHER" id="PTHR47649:SF1">
    <property type="entry name" value="RIBONUCLEASE D"/>
    <property type="match status" value="1"/>
</dbReference>
<dbReference type="Pfam" id="PF01612">
    <property type="entry name" value="DNA_pol_A_exo1"/>
    <property type="match status" value="1"/>
</dbReference>
<dbReference type="PATRIC" id="fig|1050174.4.peg.1459"/>
<dbReference type="InterPro" id="IPR051086">
    <property type="entry name" value="RNase_D-like"/>
</dbReference>
<organism evidence="3 4">
    <name type="scientific">Corynebacterium epidermidicanis</name>
    <dbReference type="NCBI Taxonomy" id="1050174"/>
    <lineage>
        <taxon>Bacteria</taxon>
        <taxon>Bacillati</taxon>
        <taxon>Actinomycetota</taxon>
        <taxon>Actinomycetes</taxon>
        <taxon>Mycobacteriales</taxon>
        <taxon>Corynebacteriaceae</taxon>
        <taxon>Corynebacterium</taxon>
    </lineage>
</organism>
<proteinExistence type="predicted"/>
<feature type="region of interest" description="Disordered" evidence="1">
    <location>
        <begin position="1"/>
        <end position="20"/>
    </location>
</feature>
<dbReference type="CDD" id="cd06142">
    <property type="entry name" value="RNaseD_exo"/>
    <property type="match status" value="1"/>
</dbReference>